<keyword evidence="3" id="KW-0804">Transcription</keyword>
<gene>
    <name evidence="7" type="ORF">CAL27_24310</name>
    <name evidence="6" type="ORF">CEG14_22460</name>
</gene>
<dbReference type="PROSITE" id="PS51078">
    <property type="entry name" value="ICLR_ED"/>
    <property type="match status" value="1"/>
</dbReference>
<keyword evidence="1" id="KW-0805">Transcription regulation</keyword>
<comment type="caution">
    <text evidence="6">The sequence shown here is derived from an EMBL/GenBank/DDBJ whole genome shotgun (WGS) entry which is preliminary data.</text>
</comment>
<dbReference type="Proteomes" id="UP000217005">
    <property type="component" value="Unassembled WGS sequence"/>
</dbReference>
<dbReference type="Pfam" id="PF09339">
    <property type="entry name" value="HTH_IclR"/>
    <property type="match status" value="1"/>
</dbReference>
<proteinExistence type="predicted"/>
<dbReference type="InterPro" id="IPR005471">
    <property type="entry name" value="Tscrpt_reg_IclR_N"/>
</dbReference>
<evidence type="ECO:0000256" key="3">
    <source>
        <dbReference type="ARBA" id="ARBA00023163"/>
    </source>
</evidence>
<accession>A0A261RUG1</accession>
<dbReference type="InterPro" id="IPR050707">
    <property type="entry name" value="HTH_MetabolicPath_Reg"/>
</dbReference>
<name>A0A261RUG1_9BORD</name>
<dbReference type="Gene3D" id="3.30.450.40">
    <property type="match status" value="1"/>
</dbReference>
<keyword evidence="8" id="KW-1185">Reference proteome</keyword>
<dbReference type="AlphaFoldDB" id="A0A261RUG1"/>
<dbReference type="InterPro" id="IPR029016">
    <property type="entry name" value="GAF-like_dom_sf"/>
</dbReference>
<reference evidence="6 9" key="1">
    <citation type="submission" date="2017-05" db="EMBL/GenBank/DDBJ databases">
        <title>Complete and WGS of Bordetella genogroups.</title>
        <authorList>
            <person name="Spilker T."/>
            <person name="LiPuma J."/>
        </authorList>
    </citation>
    <scope>NUCLEOTIDE SEQUENCE [LARGE SCALE GENOMIC DNA]</scope>
    <source>
        <strain evidence="6 9">AU17610</strain>
    </source>
</reference>
<evidence type="ECO:0000313" key="8">
    <source>
        <dbReference type="Proteomes" id="UP000216354"/>
    </source>
</evidence>
<evidence type="ECO:0000313" key="6">
    <source>
        <dbReference type="EMBL" id="OZI28716.1"/>
    </source>
</evidence>
<dbReference type="InterPro" id="IPR036390">
    <property type="entry name" value="WH_DNA-bd_sf"/>
</dbReference>
<dbReference type="GO" id="GO:0003677">
    <property type="term" value="F:DNA binding"/>
    <property type="evidence" value="ECO:0007669"/>
    <property type="project" value="UniProtKB-KW"/>
</dbReference>
<dbReference type="SUPFAM" id="SSF46785">
    <property type="entry name" value="Winged helix' DNA-binding domain"/>
    <property type="match status" value="1"/>
</dbReference>
<evidence type="ECO:0000259" key="4">
    <source>
        <dbReference type="PROSITE" id="PS51077"/>
    </source>
</evidence>
<evidence type="ECO:0000313" key="9">
    <source>
        <dbReference type="Proteomes" id="UP000217005"/>
    </source>
</evidence>
<dbReference type="SMART" id="SM00346">
    <property type="entry name" value="HTH_ICLR"/>
    <property type="match status" value="1"/>
</dbReference>
<dbReference type="EMBL" id="NEVL01000006">
    <property type="protein sequence ID" value="OZI28716.1"/>
    <property type="molecule type" value="Genomic_DNA"/>
</dbReference>
<dbReference type="InterPro" id="IPR014757">
    <property type="entry name" value="Tscrpt_reg_IclR_C"/>
</dbReference>
<dbReference type="Proteomes" id="UP000216354">
    <property type="component" value="Unassembled WGS sequence"/>
</dbReference>
<dbReference type="InterPro" id="IPR036388">
    <property type="entry name" value="WH-like_DNA-bd_sf"/>
</dbReference>
<protein>
    <submittedName>
        <fullName evidence="6">IclR family transcriptional regulator</fullName>
    </submittedName>
</protein>
<sequence>MDKTLLKGLTVLEAVTDVEHPSRTIEELAARVGLTRSNTHRTLQTLMHAGYIERDDDTGYRGGIRLFELAARQLGHLDLRRIAGPAMRKLAADTGETVHLSVLDGIEVVYIDKIDSPQPIRAYSMIGGRAPAYAVATGKALLAYQPEGYLETYAETLARHTGATITTLPLLKEDLRRAVRAGYALNRGEWRDGVGGVAVAIFNALDDVVGAIGISGPLDRLSLGRAKELAVEVKTCAADISAALGHKKP</sequence>
<evidence type="ECO:0000259" key="5">
    <source>
        <dbReference type="PROSITE" id="PS51078"/>
    </source>
</evidence>
<evidence type="ECO:0000256" key="2">
    <source>
        <dbReference type="ARBA" id="ARBA00023125"/>
    </source>
</evidence>
<dbReference type="Gene3D" id="1.10.10.10">
    <property type="entry name" value="Winged helix-like DNA-binding domain superfamily/Winged helix DNA-binding domain"/>
    <property type="match status" value="1"/>
</dbReference>
<reference evidence="7 8" key="2">
    <citation type="submission" date="2017-05" db="EMBL/GenBank/DDBJ databases">
        <title>Complete and WGS of Bordetella genogroups.</title>
        <authorList>
            <person name="Spilker T."/>
            <person name="Lipuma J."/>
        </authorList>
    </citation>
    <scope>NUCLEOTIDE SEQUENCE [LARGE SCALE GENOMIC DNA]</scope>
    <source>
        <strain evidence="7 8">AU9795</strain>
    </source>
</reference>
<feature type="domain" description="IclR-ED" evidence="5">
    <location>
        <begin position="65"/>
        <end position="246"/>
    </location>
</feature>
<dbReference type="PANTHER" id="PTHR30136:SF24">
    <property type="entry name" value="HTH-TYPE TRANSCRIPTIONAL REPRESSOR ALLR"/>
    <property type="match status" value="1"/>
</dbReference>
<evidence type="ECO:0000256" key="1">
    <source>
        <dbReference type="ARBA" id="ARBA00023015"/>
    </source>
</evidence>
<dbReference type="OrthoDB" id="13103at2"/>
<dbReference type="GO" id="GO:0045892">
    <property type="term" value="P:negative regulation of DNA-templated transcription"/>
    <property type="evidence" value="ECO:0007669"/>
    <property type="project" value="TreeGrafter"/>
</dbReference>
<dbReference type="PROSITE" id="PS51077">
    <property type="entry name" value="HTH_ICLR"/>
    <property type="match status" value="1"/>
</dbReference>
<dbReference type="RefSeq" id="WP_094828641.1">
    <property type="nucleotide sequence ID" value="NZ_NEVL01000006.1"/>
</dbReference>
<organism evidence="6 9">
    <name type="scientific">Bordetella genomosp. 1</name>
    <dbReference type="NCBI Taxonomy" id="1395607"/>
    <lineage>
        <taxon>Bacteria</taxon>
        <taxon>Pseudomonadati</taxon>
        <taxon>Pseudomonadota</taxon>
        <taxon>Betaproteobacteria</taxon>
        <taxon>Burkholderiales</taxon>
        <taxon>Alcaligenaceae</taxon>
        <taxon>Bordetella</taxon>
    </lineage>
</organism>
<dbReference type="GO" id="GO:0003700">
    <property type="term" value="F:DNA-binding transcription factor activity"/>
    <property type="evidence" value="ECO:0007669"/>
    <property type="project" value="TreeGrafter"/>
</dbReference>
<feature type="domain" description="HTH iclR-type" evidence="4">
    <location>
        <begin position="2"/>
        <end position="64"/>
    </location>
</feature>
<dbReference type="Pfam" id="PF01614">
    <property type="entry name" value="IclR_C"/>
    <property type="match status" value="1"/>
</dbReference>
<dbReference type="PANTHER" id="PTHR30136">
    <property type="entry name" value="HELIX-TURN-HELIX TRANSCRIPTIONAL REGULATOR, ICLR FAMILY"/>
    <property type="match status" value="1"/>
</dbReference>
<dbReference type="SUPFAM" id="SSF55781">
    <property type="entry name" value="GAF domain-like"/>
    <property type="match status" value="1"/>
</dbReference>
<dbReference type="EMBL" id="NEVR01000007">
    <property type="protein sequence ID" value="OZI55773.1"/>
    <property type="molecule type" value="Genomic_DNA"/>
</dbReference>
<keyword evidence="2" id="KW-0238">DNA-binding</keyword>
<evidence type="ECO:0000313" key="7">
    <source>
        <dbReference type="EMBL" id="OZI55773.1"/>
    </source>
</evidence>